<accession>A0A7R8CE08</accession>
<proteinExistence type="predicted"/>
<keyword evidence="2" id="KW-1185">Reference proteome</keyword>
<reference evidence="1" key="1">
    <citation type="submission" date="2021-02" db="EMBL/GenBank/DDBJ databases">
        <authorList>
            <person name="Bekaert M."/>
        </authorList>
    </citation>
    <scope>NUCLEOTIDE SEQUENCE</scope>
    <source>
        <strain evidence="1">IoA-00</strain>
    </source>
</reference>
<sequence length="155" mass="18192">MSGGPSQLPAMFITAITLVIIAYFSKNVLKTVDIIYKPKIDPWIRHRQKPLRDFINTCKLKNSHSCQAKKYEEGFKSSPMDKVIEDDEKYLEFLEQELETIKQIREAKLQSRKDQRDLLRYGEDNSYMDKDVKISGTQAYATCSLRQIFLYRDEL</sequence>
<gene>
    <name evidence="1" type="ORF">LSAA_1351</name>
</gene>
<evidence type="ECO:0000313" key="2">
    <source>
        <dbReference type="Proteomes" id="UP000675881"/>
    </source>
</evidence>
<dbReference type="Proteomes" id="UP000675881">
    <property type="component" value="Chromosome 1"/>
</dbReference>
<dbReference type="EMBL" id="HG994580">
    <property type="protein sequence ID" value="CAF2753705.1"/>
    <property type="molecule type" value="Genomic_DNA"/>
</dbReference>
<name>A0A7R8CE08_LEPSM</name>
<dbReference type="AlphaFoldDB" id="A0A7R8CE08"/>
<evidence type="ECO:0000313" key="1">
    <source>
        <dbReference type="EMBL" id="CAF2753705.1"/>
    </source>
</evidence>
<organism evidence="1 2">
    <name type="scientific">Lepeophtheirus salmonis</name>
    <name type="common">Salmon louse</name>
    <name type="synonym">Caligus salmonis</name>
    <dbReference type="NCBI Taxonomy" id="72036"/>
    <lineage>
        <taxon>Eukaryota</taxon>
        <taxon>Metazoa</taxon>
        <taxon>Ecdysozoa</taxon>
        <taxon>Arthropoda</taxon>
        <taxon>Crustacea</taxon>
        <taxon>Multicrustacea</taxon>
        <taxon>Hexanauplia</taxon>
        <taxon>Copepoda</taxon>
        <taxon>Siphonostomatoida</taxon>
        <taxon>Caligidae</taxon>
        <taxon>Lepeophtheirus</taxon>
    </lineage>
</organism>
<protein>
    <submittedName>
        <fullName evidence="1">(salmon louse) hypothetical protein</fullName>
    </submittedName>
</protein>